<proteinExistence type="inferred from homology"/>
<evidence type="ECO:0000256" key="5">
    <source>
        <dbReference type="ARBA" id="ARBA00023163"/>
    </source>
</evidence>
<evidence type="ECO:0000256" key="3">
    <source>
        <dbReference type="ARBA" id="ARBA00023015"/>
    </source>
</evidence>
<evidence type="ECO:0000313" key="10">
    <source>
        <dbReference type="Proteomes" id="UP000272942"/>
    </source>
</evidence>
<dbReference type="GO" id="GO:0042127">
    <property type="term" value="P:regulation of cell population proliferation"/>
    <property type="evidence" value="ECO:0007669"/>
    <property type="project" value="TreeGrafter"/>
</dbReference>
<evidence type="ECO:0000256" key="7">
    <source>
        <dbReference type="SAM" id="MobiDB-lite"/>
    </source>
</evidence>
<accession>A0A183AUM6</accession>
<comment type="subcellular location">
    <subcellularLocation>
        <location evidence="1">Nucleus</location>
    </subcellularLocation>
</comment>
<protein>
    <submittedName>
        <fullName evidence="11">TF_AP-2 domain-containing protein</fullName>
    </submittedName>
</protein>
<dbReference type="WBParaSite" id="ECPE_0001069301-mRNA-1">
    <property type="protein sequence ID" value="ECPE_0001069301-mRNA-1"/>
    <property type="gene ID" value="ECPE_0001069301"/>
</dbReference>
<dbReference type="InterPro" id="IPR004979">
    <property type="entry name" value="TF_AP2"/>
</dbReference>
<evidence type="ECO:0000256" key="2">
    <source>
        <dbReference type="ARBA" id="ARBA00007770"/>
    </source>
</evidence>
<organism evidence="11">
    <name type="scientific">Echinostoma caproni</name>
    <dbReference type="NCBI Taxonomy" id="27848"/>
    <lineage>
        <taxon>Eukaryota</taxon>
        <taxon>Metazoa</taxon>
        <taxon>Spiralia</taxon>
        <taxon>Lophotrochozoa</taxon>
        <taxon>Platyhelminthes</taxon>
        <taxon>Trematoda</taxon>
        <taxon>Digenea</taxon>
        <taxon>Plagiorchiida</taxon>
        <taxon>Echinostomata</taxon>
        <taxon>Echinostomatoidea</taxon>
        <taxon>Echinostomatidae</taxon>
        <taxon>Echinostoma</taxon>
    </lineage>
</organism>
<evidence type="ECO:0000256" key="6">
    <source>
        <dbReference type="ARBA" id="ARBA00023242"/>
    </source>
</evidence>
<feature type="region of interest" description="Disordered" evidence="7">
    <location>
        <begin position="1"/>
        <end position="27"/>
    </location>
</feature>
<dbReference type="Proteomes" id="UP000272942">
    <property type="component" value="Unassembled WGS sequence"/>
</dbReference>
<keyword evidence="5" id="KW-0804">Transcription</keyword>
<dbReference type="GO" id="GO:0005634">
    <property type="term" value="C:nucleus"/>
    <property type="evidence" value="ECO:0007669"/>
    <property type="project" value="UniProtKB-SubCell"/>
</dbReference>
<evidence type="ECO:0000313" key="9">
    <source>
        <dbReference type="EMBL" id="VDP87416.1"/>
    </source>
</evidence>
<dbReference type="GO" id="GO:0000977">
    <property type="term" value="F:RNA polymerase II transcription regulatory region sequence-specific DNA binding"/>
    <property type="evidence" value="ECO:0007669"/>
    <property type="project" value="TreeGrafter"/>
</dbReference>
<sequence>MFSRDRSPLATNPLPPPRGSSPLDTNTQRSLTHFSHITHGFGGLTLISALNTFQTILTDLAKLLDKECPVPNLPNTHLPGVTTGLHSGHLHGTSTTSDNSGLMLDNPTGPGSSSVNVSGQLSTALTPTTGAEMMLNRQESRPINGLRCKLPGDSMGPELRARLAGSRSQLMGELDGSTIIHGVI</sequence>
<reference evidence="11" key="1">
    <citation type="submission" date="2016-06" db="UniProtKB">
        <authorList>
            <consortium name="WormBaseParasite"/>
        </authorList>
    </citation>
    <scope>IDENTIFICATION</scope>
</reference>
<keyword evidence="10" id="KW-1185">Reference proteome</keyword>
<comment type="similarity">
    <text evidence="2">Belongs to the AP-2 family.</text>
</comment>
<keyword evidence="3" id="KW-0805">Transcription regulation</keyword>
<feature type="domain" description="Transcription factor AP-2 C-terminal" evidence="8">
    <location>
        <begin position="23"/>
        <end position="59"/>
    </location>
</feature>
<name>A0A183AUM6_9TREM</name>
<dbReference type="InterPro" id="IPR013854">
    <property type="entry name" value="TF_AP2_C"/>
</dbReference>
<evidence type="ECO:0000256" key="1">
    <source>
        <dbReference type="ARBA" id="ARBA00004123"/>
    </source>
</evidence>
<reference evidence="9 10" key="2">
    <citation type="submission" date="2018-11" db="EMBL/GenBank/DDBJ databases">
        <authorList>
            <consortium name="Pathogen Informatics"/>
        </authorList>
    </citation>
    <scope>NUCLEOTIDE SEQUENCE [LARGE SCALE GENOMIC DNA]</scope>
    <source>
        <strain evidence="9 10">Egypt</strain>
    </source>
</reference>
<dbReference type="PANTHER" id="PTHR10812:SF17">
    <property type="entry name" value="TRANSCRIPTION FACTOR AP-2, ISOFORM D"/>
    <property type="match status" value="1"/>
</dbReference>
<keyword evidence="6" id="KW-0539">Nucleus</keyword>
<evidence type="ECO:0000313" key="11">
    <source>
        <dbReference type="WBParaSite" id="ECPE_0001069301-mRNA-1"/>
    </source>
</evidence>
<dbReference type="PANTHER" id="PTHR10812">
    <property type="entry name" value="TRANSCRIPTION FACTOR AP-2"/>
    <property type="match status" value="1"/>
</dbReference>
<dbReference type="Pfam" id="PF03299">
    <property type="entry name" value="TF_AP-2"/>
    <property type="match status" value="1"/>
</dbReference>
<evidence type="ECO:0000259" key="8">
    <source>
        <dbReference type="Pfam" id="PF03299"/>
    </source>
</evidence>
<gene>
    <name evidence="9" type="ORF">ECPE_LOCUS10661</name>
</gene>
<dbReference type="GO" id="GO:0000981">
    <property type="term" value="F:DNA-binding transcription factor activity, RNA polymerase II-specific"/>
    <property type="evidence" value="ECO:0007669"/>
    <property type="project" value="TreeGrafter"/>
</dbReference>
<dbReference type="OrthoDB" id="6252992at2759"/>
<dbReference type="EMBL" id="UZAN01049456">
    <property type="protein sequence ID" value="VDP87416.1"/>
    <property type="molecule type" value="Genomic_DNA"/>
</dbReference>
<evidence type="ECO:0000256" key="4">
    <source>
        <dbReference type="ARBA" id="ARBA00023125"/>
    </source>
</evidence>
<keyword evidence="4" id="KW-0238">DNA-binding</keyword>
<dbReference type="AlphaFoldDB" id="A0A183AUM6"/>